<dbReference type="GO" id="GO:0030435">
    <property type="term" value="P:sporulation resulting in formation of a cellular spore"/>
    <property type="evidence" value="ECO:0007669"/>
    <property type="project" value="InterPro"/>
</dbReference>
<proteinExistence type="predicted"/>
<dbReference type="NCBIfam" id="TIGR02669">
    <property type="entry name" value="SpoIID_LytB"/>
    <property type="match status" value="1"/>
</dbReference>
<reference evidence="2" key="1">
    <citation type="submission" date="2018-05" db="EMBL/GenBank/DDBJ databases">
        <authorList>
            <person name="Lanie J.A."/>
            <person name="Ng W.-L."/>
            <person name="Kazmierczak K.M."/>
            <person name="Andrzejewski T.M."/>
            <person name="Davidsen T.M."/>
            <person name="Wayne K.J."/>
            <person name="Tettelin H."/>
            <person name="Glass J.I."/>
            <person name="Rusch D."/>
            <person name="Podicherti R."/>
            <person name="Tsui H.-C.T."/>
            <person name="Winkler M.E."/>
        </authorList>
    </citation>
    <scope>NUCLEOTIDE SEQUENCE</scope>
</reference>
<name>A0A382MR91_9ZZZZ</name>
<evidence type="ECO:0000313" key="2">
    <source>
        <dbReference type="EMBL" id="SVC51339.1"/>
    </source>
</evidence>
<sequence>MLYRQALRTFLLALLVLSAVATPVGAADIQISGSGWGHGVGLSQYGAKALGSDGATARQILARYFPETSVMPVRLTSSGSFLADERTLWVGLQQELESVLFSVGENSSLCFDFTGLCFIADPGQLFRFRTDGLGGCVFLNESEDDVTSSISGSCHASVRPTTLSGTVTLPYKARTYKGGTLRFRAAGTTGKFHVVLQLGLEDYMRGLSPVPESWPQESLRAQAVVSRSLAARTAADAGSESNFDTLRREKCHCHLTDDDSLQVFRGWTGQVGHPNWVEAVEATNQLILTYQGQPALGLYSSSSGGNTESYQDAFGTNDHPYLVS</sequence>
<dbReference type="AlphaFoldDB" id="A0A382MR91"/>
<gene>
    <name evidence="2" type="ORF">METZ01_LOCUS304193</name>
</gene>
<dbReference type="InterPro" id="IPR013693">
    <property type="entry name" value="SpoIID/LytB_N"/>
</dbReference>
<organism evidence="2">
    <name type="scientific">marine metagenome</name>
    <dbReference type="NCBI Taxonomy" id="408172"/>
    <lineage>
        <taxon>unclassified sequences</taxon>
        <taxon>metagenomes</taxon>
        <taxon>ecological metagenomes</taxon>
    </lineage>
</organism>
<evidence type="ECO:0000259" key="1">
    <source>
        <dbReference type="Pfam" id="PF08486"/>
    </source>
</evidence>
<feature type="non-terminal residue" evidence="2">
    <location>
        <position position="324"/>
    </location>
</feature>
<dbReference type="EMBL" id="UINC01095337">
    <property type="protein sequence ID" value="SVC51339.1"/>
    <property type="molecule type" value="Genomic_DNA"/>
</dbReference>
<protein>
    <recommendedName>
        <fullName evidence="1">Sporulation stage II protein D amidase enhancer LytB N-terminal domain-containing protein</fullName>
    </recommendedName>
</protein>
<feature type="domain" description="Sporulation stage II protein D amidase enhancer LytB N-terminal" evidence="1">
    <location>
        <begin position="190"/>
        <end position="290"/>
    </location>
</feature>
<dbReference type="InterPro" id="IPR013486">
    <property type="entry name" value="SpoIID/LytB"/>
</dbReference>
<accession>A0A382MR91</accession>
<dbReference type="Pfam" id="PF08486">
    <property type="entry name" value="SpoIID"/>
    <property type="match status" value="1"/>
</dbReference>